<accession>A0A3P7M703</accession>
<dbReference type="AlphaFoldDB" id="A0A3P7M703"/>
<name>A0A3P7M703_LITSI</name>
<feature type="transmembrane region" description="Helical" evidence="1">
    <location>
        <begin position="673"/>
        <end position="698"/>
    </location>
</feature>
<dbReference type="Proteomes" id="UP000277928">
    <property type="component" value="Unassembled WGS sequence"/>
</dbReference>
<evidence type="ECO:0000313" key="3">
    <source>
        <dbReference type="Proteomes" id="UP000277928"/>
    </source>
</evidence>
<feature type="transmembrane region" description="Helical" evidence="1">
    <location>
        <begin position="478"/>
        <end position="498"/>
    </location>
</feature>
<dbReference type="GO" id="GO:0005261">
    <property type="term" value="F:monoatomic cation channel activity"/>
    <property type="evidence" value="ECO:0007669"/>
    <property type="project" value="TreeGrafter"/>
</dbReference>
<keyword evidence="1" id="KW-0812">Transmembrane</keyword>
<dbReference type="OrthoDB" id="10056930at2759"/>
<keyword evidence="3" id="KW-1185">Reference proteome</keyword>
<proteinExistence type="predicted"/>
<dbReference type="InterPro" id="IPR050927">
    <property type="entry name" value="TRPM"/>
</dbReference>
<evidence type="ECO:0000313" key="2">
    <source>
        <dbReference type="EMBL" id="VDM92201.1"/>
    </source>
</evidence>
<reference evidence="2 3" key="1">
    <citation type="submission" date="2018-08" db="EMBL/GenBank/DDBJ databases">
        <authorList>
            <person name="Laetsch R D."/>
            <person name="Stevens L."/>
            <person name="Kumar S."/>
            <person name="Blaxter L. M."/>
        </authorList>
    </citation>
    <scope>NUCLEOTIDE SEQUENCE [LARGE SCALE GENOMIC DNA]</scope>
</reference>
<keyword evidence="1" id="KW-0472">Membrane</keyword>
<dbReference type="GO" id="GO:0005886">
    <property type="term" value="C:plasma membrane"/>
    <property type="evidence" value="ECO:0007669"/>
    <property type="project" value="TreeGrafter"/>
</dbReference>
<sequence>LEISAAQSDISYQTLSLSQPVSSLSPGLSPDNDKKLSVSVALFCGSELASLVELRAHLQCGIPVIILQVDNVSYHFLKLCMQSAIDRNDIHHLLRLAVKLNVPSIIMSIDLRTLYANNVDISDLFEEALLSDSRLIILAAILEQNIPLKITLNLLTKVMRCASDQAFFNNIIVSHYLGRKTPLTVIDIAFIEQLQQLLVQLSGGVENLLPTSCFDQNTRNEKKCLQILAIWSVLLNRIELAKCLCAHSYEPISLAIVLARICDSLAFQVHDYLLYENDLRSAGRWFSAHATAILDVASAESSCEAYRLLCLPLELFDRRTLTELALQVICSNGLIDLPDWLKILLASVLIIPIRWWVRYRIPEGYFSNQTSNLNSTKAFLQFHKQENPSFIDSRTMRHDEFFASTIRDEASPPPDETSTATSCLLVDDHHQFVDGSMWKRFEPISIAPKSMFEMESEQLMSTSTISIPTFYSTPIVKYWLSLAFRLIHIVLFAYTISLPGCGSLILDICIWLWTFLMLIESIWVFVNRIQRCPLRQPFHIPYAIRISSAFLLLYLCYATLFHFVPLSQTFGAFVVRVKLMIIRDFFNFLILIALVVGSSAIAVRSLQYPDQPLTWLLISKAFSWAWLSLFQVQYDELEESEDCKKAYIGDYHNRNSCVAIGGFSDYNCPTQTWIGHLAIFEYFIVVKLICWPILFALFSKTAKEVDSEADEIWKYQLYSLVEDLRLIE</sequence>
<dbReference type="EMBL" id="UYRX01001811">
    <property type="protein sequence ID" value="VDM92201.1"/>
    <property type="molecule type" value="Genomic_DNA"/>
</dbReference>
<protein>
    <recommendedName>
        <fullName evidence="4">Ion transport domain-containing protein</fullName>
    </recommendedName>
</protein>
<feature type="transmembrane region" description="Helical" evidence="1">
    <location>
        <begin position="585"/>
        <end position="603"/>
    </location>
</feature>
<feature type="non-terminal residue" evidence="2">
    <location>
        <position position="1"/>
    </location>
</feature>
<organism evidence="2 3">
    <name type="scientific">Litomosoides sigmodontis</name>
    <name type="common">Filarial nematode worm</name>
    <dbReference type="NCBI Taxonomy" id="42156"/>
    <lineage>
        <taxon>Eukaryota</taxon>
        <taxon>Metazoa</taxon>
        <taxon>Ecdysozoa</taxon>
        <taxon>Nematoda</taxon>
        <taxon>Chromadorea</taxon>
        <taxon>Rhabditida</taxon>
        <taxon>Spirurina</taxon>
        <taxon>Spiruromorpha</taxon>
        <taxon>Filarioidea</taxon>
        <taxon>Onchocercidae</taxon>
        <taxon>Litomosoides</taxon>
    </lineage>
</organism>
<dbReference type="STRING" id="42156.A0A3P7M703"/>
<gene>
    <name evidence="2" type="ORF">NLS_LOCUS9680</name>
</gene>
<keyword evidence="1" id="KW-1133">Transmembrane helix</keyword>
<evidence type="ECO:0008006" key="4">
    <source>
        <dbReference type="Google" id="ProtNLM"/>
    </source>
</evidence>
<dbReference type="OMA" id="FEMESEQ"/>
<dbReference type="PANTHER" id="PTHR13800">
    <property type="entry name" value="TRANSIENT RECEPTOR POTENTIAL CATION CHANNEL, SUBFAMILY M, MEMBER 6"/>
    <property type="match status" value="1"/>
</dbReference>
<feature type="transmembrane region" description="Helical" evidence="1">
    <location>
        <begin position="504"/>
        <end position="526"/>
    </location>
</feature>
<evidence type="ECO:0000256" key="1">
    <source>
        <dbReference type="SAM" id="Phobius"/>
    </source>
</evidence>
<feature type="transmembrane region" description="Helical" evidence="1">
    <location>
        <begin position="546"/>
        <end position="565"/>
    </location>
</feature>
<dbReference type="GO" id="GO:0030001">
    <property type="term" value="P:metal ion transport"/>
    <property type="evidence" value="ECO:0007669"/>
    <property type="project" value="TreeGrafter"/>
</dbReference>
<dbReference type="PANTHER" id="PTHR13800:SF41">
    <property type="entry name" value="PROTEIN CED-11"/>
    <property type="match status" value="1"/>
</dbReference>